<feature type="compositionally biased region" description="Low complexity" evidence="1">
    <location>
        <begin position="36"/>
        <end position="57"/>
    </location>
</feature>
<dbReference type="InterPro" id="IPR001480">
    <property type="entry name" value="Bulb-type_lectin_dom"/>
</dbReference>
<keyword evidence="4" id="KW-1185">Reference proteome</keyword>
<proteinExistence type="predicted"/>
<feature type="compositionally biased region" description="Polar residues" evidence="1">
    <location>
        <begin position="75"/>
        <end position="84"/>
    </location>
</feature>
<dbReference type="RefSeq" id="WP_189892292.1">
    <property type="nucleotide sequence ID" value="NZ_BMVN01000032.1"/>
</dbReference>
<dbReference type="InterPro" id="IPR036426">
    <property type="entry name" value="Bulb-type_lectin_dom_sf"/>
</dbReference>
<feature type="domain" description="Bulb-type lectin" evidence="2">
    <location>
        <begin position="119"/>
        <end position="226"/>
    </location>
</feature>
<dbReference type="Proteomes" id="UP000653644">
    <property type="component" value="Unassembled WGS sequence"/>
</dbReference>
<dbReference type="SUPFAM" id="SSF51110">
    <property type="entry name" value="alpha-D-mannose-specific plant lectins"/>
    <property type="match status" value="1"/>
</dbReference>
<name>A0ABQ3D6I5_9ACTN</name>
<dbReference type="Gene3D" id="2.90.10.10">
    <property type="entry name" value="Bulb-type lectin domain"/>
    <property type="match status" value="1"/>
</dbReference>
<reference evidence="4" key="1">
    <citation type="journal article" date="2019" name="Int. J. Syst. Evol. Microbiol.">
        <title>The Global Catalogue of Microorganisms (GCM) 10K type strain sequencing project: providing services to taxonomists for standard genome sequencing and annotation.</title>
        <authorList>
            <consortium name="The Broad Institute Genomics Platform"/>
            <consortium name="The Broad Institute Genome Sequencing Center for Infectious Disease"/>
            <person name="Wu L."/>
            <person name="Ma J."/>
        </authorList>
    </citation>
    <scope>NUCLEOTIDE SEQUENCE [LARGE SCALE GENOMIC DNA]</scope>
    <source>
        <strain evidence="4">JCM 4733</strain>
    </source>
</reference>
<evidence type="ECO:0000259" key="2">
    <source>
        <dbReference type="SMART" id="SM00108"/>
    </source>
</evidence>
<sequence length="226" mass="22525">MAIGAGLVGTGVIAVAAVLGTQHGEDRAAAAPAVHVGTDGPVPVSSGVSPPKTSPSPDHGPSSSADPAQTGGQGARSTAPSPRTTPVGGHGDTRSSGPRTTPPAHSRTPTATATPVREPYVVQATAVLNPGQSLPGGKATLAMTGGGDLVVTDERGVVRWASHTSGSDLQTVFQDDGCMAIYDPQGTVHWSSYTNGHPGAVLVITPDGNVQIKLGDTVLWQTGTGH</sequence>
<protein>
    <recommendedName>
        <fullName evidence="2">Bulb-type lectin domain-containing protein</fullName>
    </recommendedName>
</protein>
<evidence type="ECO:0000313" key="3">
    <source>
        <dbReference type="EMBL" id="GHA53187.1"/>
    </source>
</evidence>
<organism evidence="3 4">
    <name type="scientific">Streptomyces canarius</name>
    <dbReference type="NCBI Taxonomy" id="285453"/>
    <lineage>
        <taxon>Bacteria</taxon>
        <taxon>Bacillati</taxon>
        <taxon>Actinomycetota</taxon>
        <taxon>Actinomycetes</taxon>
        <taxon>Kitasatosporales</taxon>
        <taxon>Streptomycetaceae</taxon>
        <taxon>Streptomyces</taxon>
    </lineage>
</organism>
<accession>A0ABQ3D6I5</accession>
<evidence type="ECO:0000313" key="4">
    <source>
        <dbReference type="Proteomes" id="UP000653644"/>
    </source>
</evidence>
<dbReference type="EMBL" id="BMVN01000032">
    <property type="protein sequence ID" value="GHA53187.1"/>
    <property type="molecule type" value="Genomic_DNA"/>
</dbReference>
<feature type="region of interest" description="Disordered" evidence="1">
    <location>
        <begin position="34"/>
        <end position="117"/>
    </location>
</feature>
<gene>
    <name evidence="3" type="ORF">GCM10010345_67450</name>
</gene>
<comment type="caution">
    <text evidence="3">The sequence shown here is derived from an EMBL/GenBank/DDBJ whole genome shotgun (WGS) entry which is preliminary data.</text>
</comment>
<evidence type="ECO:0000256" key="1">
    <source>
        <dbReference type="SAM" id="MobiDB-lite"/>
    </source>
</evidence>
<dbReference type="SMART" id="SM00108">
    <property type="entry name" value="B_lectin"/>
    <property type="match status" value="1"/>
</dbReference>